<comment type="caution">
    <text evidence="3">The sequence shown here is derived from an EMBL/GenBank/DDBJ whole genome shotgun (WGS) entry which is preliminary data.</text>
</comment>
<accession>A0AAN9W6B2</accession>
<evidence type="ECO:0000256" key="1">
    <source>
        <dbReference type="SAM" id="MobiDB-lite"/>
    </source>
</evidence>
<dbReference type="Gene3D" id="3.80.10.10">
    <property type="entry name" value="Ribonuclease Inhibitor"/>
    <property type="match status" value="1"/>
</dbReference>
<organism evidence="3 4">
    <name type="scientific">Gryllus longicercus</name>
    <dbReference type="NCBI Taxonomy" id="2509291"/>
    <lineage>
        <taxon>Eukaryota</taxon>
        <taxon>Metazoa</taxon>
        <taxon>Ecdysozoa</taxon>
        <taxon>Arthropoda</taxon>
        <taxon>Hexapoda</taxon>
        <taxon>Insecta</taxon>
        <taxon>Pterygota</taxon>
        <taxon>Neoptera</taxon>
        <taxon>Polyneoptera</taxon>
        <taxon>Orthoptera</taxon>
        <taxon>Ensifera</taxon>
        <taxon>Gryllidea</taxon>
        <taxon>Grylloidea</taxon>
        <taxon>Gryllidae</taxon>
        <taxon>Gryllinae</taxon>
        <taxon>Gryllus</taxon>
    </lineage>
</organism>
<gene>
    <name evidence="3" type="ORF">R5R35_011831</name>
</gene>
<protein>
    <submittedName>
        <fullName evidence="3">Uncharacterized protein</fullName>
    </submittedName>
</protein>
<sequence>MEWRRLLVFAAVAVVAAVAVPAEPRPEDGSVSNICAITDVCKCSKTVITCTCTRDVQNLIVKTGAISEANLQTLTNFEVKDCGSLSLFENAFKSASGLELVHISNVKNVSFSSNVFQKLQTLMVNLVGSFILHKGSFEGMHGLNNIVIMKTHVPLLTEGILYNIKDLQEFKLGEVNISKIEKNAVLIDLKQLGSKAEILQSKIGIVEERGLQIGNGSSIILQDTEIHKAEKNSIRLGALETFKMKGNKFQPEVDIEAAKIIYKNSIEFSMNILLNVDLSNVANIAHMPENETIFTLDRLVTLHGGNYVNCKCINPTSTPSESLKQNRCVNGCSEATVASFLQSCQSNNAVSVEDRLKMLCKNTVDSSTTTAIPPTHKITSPLPTKSSSGKMSFYVLMPFVFFLFHWML</sequence>
<feature type="signal peptide" evidence="2">
    <location>
        <begin position="1"/>
        <end position="22"/>
    </location>
</feature>
<dbReference type="SUPFAM" id="SSF52058">
    <property type="entry name" value="L domain-like"/>
    <property type="match status" value="1"/>
</dbReference>
<proteinExistence type="predicted"/>
<dbReference type="InterPro" id="IPR032675">
    <property type="entry name" value="LRR_dom_sf"/>
</dbReference>
<keyword evidence="2" id="KW-0732">Signal</keyword>
<evidence type="ECO:0000313" key="3">
    <source>
        <dbReference type="EMBL" id="KAK7873487.1"/>
    </source>
</evidence>
<dbReference type="Proteomes" id="UP001378592">
    <property type="component" value="Unassembled WGS sequence"/>
</dbReference>
<name>A0AAN9W6B2_9ORTH</name>
<feature type="region of interest" description="Disordered" evidence="1">
    <location>
        <begin position="367"/>
        <end position="386"/>
    </location>
</feature>
<dbReference type="AlphaFoldDB" id="A0AAN9W6B2"/>
<evidence type="ECO:0000256" key="2">
    <source>
        <dbReference type="SAM" id="SignalP"/>
    </source>
</evidence>
<dbReference type="EMBL" id="JAZDUA010000013">
    <property type="protein sequence ID" value="KAK7873487.1"/>
    <property type="molecule type" value="Genomic_DNA"/>
</dbReference>
<keyword evidence="4" id="KW-1185">Reference proteome</keyword>
<evidence type="ECO:0000313" key="4">
    <source>
        <dbReference type="Proteomes" id="UP001378592"/>
    </source>
</evidence>
<feature type="chain" id="PRO_5042829335" evidence="2">
    <location>
        <begin position="23"/>
        <end position="408"/>
    </location>
</feature>
<reference evidence="3 4" key="1">
    <citation type="submission" date="2024-03" db="EMBL/GenBank/DDBJ databases">
        <title>The genome assembly and annotation of the cricket Gryllus longicercus Weissman &amp; Gray.</title>
        <authorList>
            <person name="Szrajer S."/>
            <person name="Gray D."/>
            <person name="Ylla G."/>
        </authorList>
    </citation>
    <scope>NUCLEOTIDE SEQUENCE [LARGE SCALE GENOMIC DNA]</scope>
    <source>
        <strain evidence="3">DAG 2021-001</strain>
        <tissue evidence="3">Whole body minus gut</tissue>
    </source>
</reference>